<dbReference type="SUPFAM" id="SSF53850">
    <property type="entry name" value="Periplasmic binding protein-like II"/>
    <property type="match status" value="1"/>
</dbReference>
<feature type="domain" description="Solute-binding protein family 5" evidence="4">
    <location>
        <begin position="82"/>
        <end position="453"/>
    </location>
</feature>
<dbReference type="PANTHER" id="PTHR30290:SF9">
    <property type="entry name" value="OLIGOPEPTIDE-BINDING PROTEIN APPA"/>
    <property type="match status" value="1"/>
</dbReference>
<protein>
    <submittedName>
        <fullName evidence="5">ABC transporter substrate-binding protein</fullName>
    </submittedName>
</protein>
<evidence type="ECO:0000259" key="4">
    <source>
        <dbReference type="Pfam" id="PF00496"/>
    </source>
</evidence>
<dbReference type="RefSeq" id="WP_261500450.1">
    <property type="nucleotide sequence ID" value="NZ_JAODYH010000004.1"/>
</dbReference>
<keyword evidence="6" id="KW-1185">Reference proteome</keyword>
<evidence type="ECO:0000256" key="1">
    <source>
        <dbReference type="ARBA" id="ARBA00005695"/>
    </source>
</evidence>
<keyword evidence="2" id="KW-0813">Transport</keyword>
<name>A0ABT2PL84_9BURK</name>
<dbReference type="CDD" id="cd08498">
    <property type="entry name" value="PBP2_NikA_DppA_OppA_like_2"/>
    <property type="match status" value="1"/>
</dbReference>
<dbReference type="Gene3D" id="3.40.190.10">
    <property type="entry name" value="Periplasmic binding protein-like II"/>
    <property type="match status" value="1"/>
</dbReference>
<gene>
    <name evidence="5" type="ORF">N0K08_11385</name>
</gene>
<evidence type="ECO:0000313" key="5">
    <source>
        <dbReference type="EMBL" id="MCT9811240.1"/>
    </source>
</evidence>
<dbReference type="InterPro" id="IPR039424">
    <property type="entry name" value="SBP_5"/>
</dbReference>
<keyword evidence="3" id="KW-0732">Signal</keyword>
<evidence type="ECO:0000256" key="2">
    <source>
        <dbReference type="ARBA" id="ARBA00022448"/>
    </source>
</evidence>
<dbReference type="PANTHER" id="PTHR30290">
    <property type="entry name" value="PERIPLASMIC BINDING COMPONENT OF ABC TRANSPORTER"/>
    <property type="match status" value="1"/>
</dbReference>
<dbReference type="Gene3D" id="3.10.105.10">
    <property type="entry name" value="Dipeptide-binding Protein, Domain 3"/>
    <property type="match status" value="1"/>
</dbReference>
<dbReference type="Proteomes" id="UP001525968">
    <property type="component" value="Unassembled WGS sequence"/>
</dbReference>
<sequence>MVQNHSMQTRAGGLRRRELLLASFAALWGQGATAQMLAGRSLLIASATEPSSFDPHFQYFGPNRQAHMPVFEPLAMFGPQLELQPALAASWRATGADTWDIALRPDVLFHDGTSFTADDVIFSLARATAMPHSPSSMGVYTQAIAKIWALDDLTLRVQTKGPAPLLIHDLANIPMLSRRVSGKASTADFDAGVGVVGTGPFRFVAWNKGSSIRYAAFDKHWAGRFPWSSVEVRLQADGNERVKALLAGQAQLIDQVPPARIADLRAAPGLTLSETASNFLLFLHMDQARAMTPYITDKQGQAIANPLRDVRVRKALSMAIDREALVRSILQGSATPAAQLLPASFAGTLQDLKATPHDPGAAMELLKAAGYPDGFRLVMHGTKGRYVNDEAVLQAMAAGLKLVGIDAVAVSLPSNEFFARASSGSRGEPEFSVIQVGWASVEPSGALKGLLATSDKKSGAGSSNRGRYSNPAMDAVLQKAVRTVDAGARAQLLQQATRMAVVDDQGIIPLYYPNNIWASQAKVKYAARVDSSTFPMDAALA</sequence>
<proteinExistence type="inferred from homology"/>
<dbReference type="InterPro" id="IPR000914">
    <property type="entry name" value="SBP_5_dom"/>
</dbReference>
<dbReference type="Pfam" id="PF00496">
    <property type="entry name" value="SBP_bac_5"/>
    <property type="match status" value="1"/>
</dbReference>
<accession>A0ABT2PL84</accession>
<comment type="caution">
    <text evidence="5">The sequence shown here is derived from an EMBL/GenBank/DDBJ whole genome shotgun (WGS) entry which is preliminary data.</text>
</comment>
<evidence type="ECO:0000256" key="3">
    <source>
        <dbReference type="ARBA" id="ARBA00022729"/>
    </source>
</evidence>
<comment type="similarity">
    <text evidence="1">Belongs to the bacterial solute-binding protein 5 family.</text>
</comment>
<dbReference type="InterPro" id="IPR030678">
    <property type="entry name" value="Peptide/Ni-bd"/>
</dbReference>
<organism evidence="5 6">
    <name type="scientific">Acidovorax bellezanensis</name>
    <dbReference type="NCBI Taxonomy" id="2976702"/>
    <lineage>
        <taxon>Bacteria</taxon>
        <taxon>Pseudomonadati</taxon>
        <taxon>Pseudomonadota</taxon>
        <taxon>Betaproteobacteria</taxon>
        <taxon>Burkholderiales</taxon>
        <taxon>Comamonadaceae</taxon>
        <taxon>Acidovorax</taxon>
    </lineage>
</organism>
<reference evidence="5 6" key="1">
    <citation type="submission" date="2022-09" db="EMBL/GenBank/DDBJ databases">
        <title>Draft genome of isolate Be4.</title>
        <authorList>
            <person name="Sanchez-Castro I."/>
            <person name="Martinez-Rodriguez P."/>
            <person name="Descostes M."/>
            <person name="Merroun M."/>
        </authorList>
    </citation>
    <scope>NUCLEOTIDE SEQUENCE [LARGE SCALE GENOMIC DNA]</scope>
    <source>
        <strain evidence="5 6">Be4</strain>
    </source>
</reference>
<dbReference type="EMBL" id="JAODYH010000004">
    <property type="protein sequence ID" value="MCT9811240.1"/>
    <property type="molecule type" value="Genomic_DNA"/>
</dbReference>
<evidence type="ECO:0000313" key="6">
    <source>
        <dbReference type="Proteomes" id="UP001525968"/>
    </source>
</evidence>
<dbReference type="Gene3D" id="3.90.76.10">
    <property type="entry name" value="Dipeptide-binding Protein, Domain 1"/>
    <property type="match status" value="1"/>
</dbReference>
<dbReference type="PIRSF" id="PIRSF002741">
    <property type="entry name" value="MppA"/>
    <property type="match status" value="1"/>
</dbReference>